<accession>A0A419RUA6</accession>
<dbReference type="Proteomes" id="UP000285232">
    <property type="component" value="Unassembled WGS sequence"/>
</dbReference>
<evidence type="ECO:0000313" key="2">
    <source>
        <dbReference type="Proteomes" id="UP000285232"/>
    </source>
</evidence>
<gene>
    <name evidence="1" type="ORF">D6201_08340</name>
</gene>
<dbReference type="Gene3D" id="3.30.2020.40">
    <property type="entry name" value="Uncharacterised protein PF10387, DUF2442"/>
    <property type="match status" value="1"/>
</dbReference>
<organism evidence="1 2">
    <name type="scientific">Aurantiacibacter aquimixticola</name>
    <dbReference type="NCBI Taxonomy" id="1958945"/>
    <lineage>
        <taxon>Bacteria</taxon>
        <taxon>Pseudomonadati</taxon>
        <taxon>Pseudomonadota</taxon>
        <taxon>Alphaproteobacteria</taxon>
        <taxon>Sphingomonadales</taxon>
        <taxon>Erythrobacteraceae</taxon>
        <taxon>Aurantiacibacter</taxon>
    </lineage>
</organism>
<evidence type="ECO:0000313" key="1">
    <source>
        <dbReference type="EMBL" id="RJY09362.1"/>
    </source>
</evidence>
<dbReference type="InterPro" id="IPR018841">
    <property type="entry name" value="DUF2442"/>
</dbReference>
<proteinExistence type="predicted"/>
<dbReference type="OrthoDB" id="337884at2"/>
<sequence>MDFPEPVAVRFDEGNFWTTLKDGREIGVPLIWYPRLFNAPPDQLEKFELSPTGIHWDEIDEDISVLSIVLGYKSHEFRAADAA</sequence>
<name>A0A419RUA6_9SPHN</name>
<reference evidence="1 2" key="1">
    <citation type="journal article" date="2017" name="Int. J. Syst. Evol. Microbiol.">
        <title>Erythrobacter aquimixticola sp. nov., isolated from the junction between the ocean and a freshwater spring.</title>
        <authorList>
            <person name="Park S."/>
            <person name="Jung Y.T."/>
            <person name="Choi S.J."/>
            <person name="Yoon J.H."/>
        </authorList>
    </citation>
    <scope>NUCLEOTIDE SEQUENCE [LARGE SCALE GENOMIC DNA]</scope>
    <source>
        <strain evidence="1 2">JSSK-14</strain>
    </source>
</reference>
<protein>
    <submittedName>
        <fullName evidence="1">DUF2442 domain-containing protein</fullName>
    </submittedName>
</protein>
<dbReference type="Pfam" id="PF10387">
    <property type="entry name" value="DUF2442"/>
    <property type="match status" value="1"/>
</dbReference>
<dbReference type="EMBL" id="RAHX01000001">
    <property type="protein sequence ID" value="RJY09362.1"/>
    <property type="molecule type" value="Genomic_DNA"/>
</dbReference>
<keyword evidence="2" id="KW-1185">Reference proteome</keyword>
<comment type="caution">
    <text evidence="1">The sequence shown here is derived from an EMBL/GenBank/DDBJ whole genome shotgun (WGS) entry which is preliminary data.</text>
</comment>
<dbReference type="AlphaFoldDB" id="A0A419RUA6"/>